<reference evidence="1" key="1">
    <citation type="journal article" date="2023" name="Mol. Phylogenet. Evol.">
        <title>Genome-scale phylogeny and comparative genomics of the fungal order Sordariales.</title>
        <authorList>
            <person name="Hensen N."/>
            <person name="Bonometti L."/>
            <person name="Westerberg I."/>
            <person name="Brannstrom I.O."/>
            <person name="Guillou S."/>
            <person name="Cros-Aarteil S."/>
            <person name="Calhoun S."/>
            <person name="Haridas S."/>
            <person name="Kuo A."/>
            <person name="Mondo S."/>
            <person name="Pangilinan J."/>
            <person name="Riley R."/>
            <person name="LaButti K."/>
            <person name="Andreopoulos B."/>
            <person name="Lipzen A."/>
            <person name="Chen C."/>
            <person name="Yan M."/>
            <person name="Daum C."/>
            <person name="Ng V."/>
            <person name="Clum A."/>
            <person name="Steindorff A."/>
            <person name="Ohm R.A."/>
            <person name="Martin F."/>
            <person name="Silar P."/>
            <person name="Natvig D.O."/>
            <person name="Lalanne C."/>
            <person name="Gautier V."/>
            <person name="Ament-Velasquez S.L."/>
            <person name="Kruys A."/>
            <person name="Hutchinson M.I."/>
            <person name="Powell A.J."/>
            <person name="Barry K."/>
            <person name="Miller A.N."/>
            <person name="Grigoriev I.V."/>
            <person name="Debuchy R."/>
            <person name="Gladieux P."/>
            <person name="Hiltunen Thoren M."/>
            <person name="Johannesson H."/>
        </authorList>
    </citation>
    <scope>NUCLEOTIDE SEQUENCE</scope>
    <source>
        <strain evidence="1">PSN324</strain>
    </source>
</reference>
<dbReference type="AlphaFoldDB" id="A0AAV9HJ81"/>
<keyword evidence="2" id="KW-1185">Reference proteome</keyword>
<name>A0AAV9HJ81_9PEZI</name>
<sequence>MPCSGAEAEAVETNETKVFRALMPYKTEGYSLLEGSTVVRFYDLRLLSYSTKVKLGIQCQAFHWEACVYVELQGWRVPRSKAKKRLGLQLQAETVRYTVQGSAQAL</sequence>
<protein>
    <submittedName>
        <fullName evidence="1">Uncharacterized protein</fullName>
    </submittedName>
</protein>
<evidence type="ECO:0000313" key="2">
    <source>
        <dbReference type="Proteomes" id="UP001321749"/>
    </source>
</evidence>
<proteinExistence type="predicted"/>
<gene>
    <name evidence="1" type="ORF">QBC42DRAFT_253416</name>
</gene>
<evidence type="ECO:0000313" key="1">
    <source>
        <dbReference type="EMBL" id="KAK4460418.1"/>
    </source>
</evidence>
<accession>A0AAV9HJ81</accession>
<dbReference type="Proteomes" id="UP001321749">
    <property type="component" value="Unassembled WGS sequence"/>
</dbReference>
<comment type="caution">
    <text evidence="1">The sequence shown here is derived from an EMBL/GenBank/DDBJ whole genome shotgun (WGS) entry which is preliminary data.</text>
</comment>
<organism evidence="1 2">
    <name type="scientific">Cladorrhinum samala</name>
    <dbReference type="NCBI Taxonomy" id="585594"/>
    <lineage>
        <taxon>Eukaryota</taxon>
        <taxon>Fungi</taxon>
        <taxon>Dikarya</taxon>
        <taxon>Ascomycota</taxon>
        <taxon>Pezizomycotina</taxon>
        <taxon>Sordariomycetes</taxon>
        <taxon>Sordariomycetidae</taxon>
        <taxon>Sordariales</taxon>
        <taxon>Podosporaceae</taxon>
        <taxon>Cladorrhinum</taxon>
    </lineage>
</organism>
<dbReference type="EMBL" id="MU865012">
    <property type="protein sequence ID" value="KAK4460418.1"/>
    <property type="molecule type" value="Genomic_DNA"/>
</dbReference>
<reference evidence="1" key="2">
    <citation type="submission" date="2023-06" db="EMBL/GenBank/DDBJ databases">
        <authorList>
            <consortium name="Lawrence Berkeley National Laboratory"/>
            <person name="Mondo S.J."/>
            <person name="Hensen N."/>
            <person name="Bonometti L."/>
            <person name="Westerberg I."/>
            <person name="Brannstrom I.O."/>
            <person name="Guillou S."/>
            <person name="Cros-Aarteil S."/>
            <person name="Calhoun S."/>
            <person name="Haridas S."/>
            <person name="Kuo A."/>
            <person name="Pangilinan J."/>
            <person name="Riley R."/>
            <person name="Labutti K."/>
            <person name="Andreopoulos B."/>
            <person name="Lipzen A."/>
            <person name="Chen C."/>
            <person name="Yanf M."/>
            <person name="Daum C."/>
            <person name="Ng V."/>
            <person name="Clum A."/>
            <person name="Steindorff A."/>
            <person name="Ohm R."/>
            <person name="Martin F."/>
            <person name="Silar P."/>
            <person name="Natvig D."/>
            <person name="Lalanne C."/>
            <person name="Gautier V."/>
            <person name="Ament-Velasquez S.L."/>
            <person name="Kruys A."/>
            <person name="Hutchinson M.I."/>
            <person name="Powell A.J."/>
            <person name="Barry K."/>
            <person name="Miller A.N."/>
            <person name="Grigoriev I.V."/>
            <person name="Debuchy R."/>
            <person name="Gladieux P."/>
            <person name="Thoren M.H."/>
            <person name="Johannesson H."/>
        </authorList>
    </citation>
    <scope>NUCLEOTIDE SEQUENCE</scope>
    <source>
        <strain evidence="1">PSN324</strain>
    </source>
</reference>